<evidence type="ECO:0000313" key="2">
    <source>
        <dbReference type="Proteomes" id="UP001230649"/>
    </source>
</evidence>
<name>A0ACC2WUG9_9TREE</name>
<proteinExistence type="predicted"/>
<comment type="caution">
    <text evidence="1">The sequence shown here is derived from an EMBL/GenBank/DDBJ whole genome shotgun (WGS) entry which is preliminary data.</text>
</comment>
<evidence type="ECO:0000313" key="1">
    <source>
        <dbReference type="EMBL" id="KAJ9114182.1"/>
    </source>
</evidence>
<protein>
    <submittedName>
        <fullName evidence="1">Uncharacterized protein</fullName>
    </submittedName>
</protein>
<dbReference type="Proteomes" id="UP001230649">
    <property type="component" value="Unassembled WGS sequence"/>
</dbReference>
<gene>
    <name evidence="1" type="ORF">QFC20_001698</name>
</gene>
<accession>A0ACC2WUG9</accession>
<organism evidence="1 2">
    <name type="scientific">Naganishia adeliensis</name>
    <dbReference type="NCBI Taxonomy" id="92952"/>
    <lineage>
        <taxon>Eukaryota</taxon>
        <taxon>Fungi</taxon>
        <taxon>Dikarya</taxon>
        <taxon>Basidiomycota</taxon>
        <taxon>Agaricomycotina</taxon>
        <taxon>Tremellomycetes</taxon>
        <taxon>Filobasidiales</taxon>
        <taxon>Filobasidiaceae</taxon>
        <taxon>Naganishia</taxon>
    </lineage>
</organism>
<keyword evidence="2" id="KW-1185">Reference proteome</keyword>
<sequence>MPFERGTNLTPPKAWGYTPCLSHQVIQIRCEEVDWKTSWKWALPVFDLEIDEARRTEASSSTQGRQREPDEVIDIRQRKEKYLRRLLVSVSLIHRPEVLLNLILHLIETREYQRALDDLELYLMSYPYILSATLHSYAGLLCFYLSQPVATRHFQHRPINTTHPSQAYPDSDTDDNASTESDDSATTHQPKDGRFTADSLGLNERLLRNASAHFSKALAREKETQDVDVLQDGERIAESGIERDLKIKLRMAHGTAKVSQMFIDEINSLLREDVSDDEDGPEVNRKHAEANAQGEQSDDDEESGKDQDGNGYQHVQRREPSEAAESPPPTPSTVAGLLSDIELGDSTVPATRASVRRNRDDPDHHRRAREDDEELSDGDGSVYSELSIG</sequence>
<dbReference type="EMBL" id="JASBWS010000010">
    <property type="protein sequence ID" value="KAJ9114182.1"/>
    <property type="molecule type" value="Genomic_DNA"/>
</dbReference>
<reference evidence="1" key="1">
    <citation type="submission" date="2023-04" db="EMBL/GenBank/DDBJ databases">
        <title>Draft Genome sequencing of Naganishia species isolated from polar environments using Oxford Nanopore Technology.</title>
        <authorList>
            <person name="Leo P."/>
            <person name="Venkateswaran K."/>
        </authorList>
    </citation>
    <scope>NUCLEOTIDE SEQUENCE</scope>
    <source>
        <strain evidence="1">MNA-CCFEE 5262</strain>
    </source>
</reference>